<proteinExistence type="predicted"/>
<dbReference type="STRING" id="7070.D6X2C8"/>
<protein>
    <submittedName>
        <fullName evidence="3">Nitric oxide-associated protein 1-like Protein</fullName>
    </submittedName>
</protein>
<dbReference type="InParanoid" id="D6X2C8"/>
<dbReference type="Pfam" id="PF21516">
    <property type="entry name" value="YqeH-like_C"/>
    <property type="match status" value="1"/>
</dbReference>
<evidence type="ECO:0000313" key="3">
    <source>
        <dbReference type="EMBL" id="EFA10248.1"/>
    </source>
</evidence>
<dbReference type="EMBL" id="KQ971371">
    <property type="protein sequence ID" value="EFA10248.1"/>
    <property type="molecule type" value="Genomic_DNA"/>
</dbReference>
<gene>
    <name evidence="3" type="primary">AUGUSTUS-3.0.2_12448</name>
    <name evidence="3" type="ORF">TcasGA2_TC012448</name>
</gene>
<dbReference type="PANTHER" id="PTHR46406:SF1">
    <property type="entry name" value="NITRIC OXIDE-ASSOCIATED PROTEIN 1"/>
    <property type="match status" value="1"/>
</dbReference>
<evidence type="ECO:0000259" key="1">
    <source>
        <dbReference type="Pfam" id="PF01926"/>
    </source>
</evidence>
<dbReference type="InterPro" id="IPR052807">
    <property type="entry name" value="Mito_transl_resp_regulator"/>
</dbReference>
<organism evidence="3 4">
    <name type="scientific">Tribolium castaneum</name>
    <name type="common">Red flour beetle</name>
    <dbReference type="NCBI Taxonomy" id="7070"/>
    <lineage>
        <taxon>Eukaryota</taxon>
        <taxon>Metazoa</taxon>
        <taxon>Ecdysozoa</taxon>
        <taxon>Arthropoda</taxon>
        <taxon>Hexapoda</taxon>
        <taxon>Insecta</taxon>
        <taxon>Pterygota</taxon>
        <taxon>Neoptera</taxon>
        <taxon>Endopterygota</taxon>
        <taxon>Coleoptera</taxon>
        <taxon>Polyphaga</taxon>
        <taxon>Cucujiformia</taxon>
        <taxon>Tenebrionidae</taxon>
        <taxon>Tenebrionidae incertae sedis</taxon>
        <taxon>Tribolium</taxon>
    </lineage>
</organism>
<dbReference type="SUPFAM" id="SSF52540">
    <property type="entry name" value="P-loop containing nucleoside triphosphate hydrolases"/>
    <property type="match status" value="1"/>
</dbReference>
<evidence type="ECO:0000313" key="4">
    <source>
        <dbReference type="Proteomes" id="UP000007266"/>
    </source>
</evidence>
<keyword evidence="4" id="KW-1185">Reference proteome</keyword>
<feature type="domain" description="NOA1/YqeH-like C-terminal" evidence="2">
    <location>
        <begin position="579"/>
        <end position="682"/>
    </location>
</feature>
<evidence type="ECO:0000259" key="2">
    <source>
        <dbReference type="Pfam" id="PF21516"/>
    </source>
</evidence>
<dbReference type="Gene3D" id="3.40.50.300">
    <property type="entry name" value="P-loop containing nucleotide triphosphate hydrolases"/>
    <property type="match status" value="1"/>
</dbReference>
<dbReference type="AlphaFoldDB" id="D6X2C8"/>
<accession>D6X2C8</accession>
<dbReference type="InterPro" id="IPR048422">
    <property type="entry name" value="NOA1/YqeH-like_C"/>
</dbReference>
<dbReference type="OrthoDB" id="1696305at2759"/>
<dbReference type="InterPro" id="IPR006073">
    <property type="entry name" value="GTP-bd"/>
</dbReference>
<dbReference type="PANTHER" id="PTHR46406">
    <property type="entry name" value="NITRIC OXIDE-ASSOCIATED PROTEIN 1"/>
    <property type="match status" value="1"/>
</dbReference>
<dbReference type="Proteomes" id="UP000007266">
    <property type="component" value="Linkage group 9"/>
</dbReference>
<dbReference type="eggNOG" id="KOG1249">
    <property type="taxonomic scope" value="Eukaryota"/>
</dbReference>
<dbReference type="Pfam" id="PF01926">
    <property type="entry name" value="MMR_HSR1"/>
    <property type="match status" value="1"/>
</dbReference>
<dbReference type="HOGENOM" id="CLU_014195_1_0_1"/>
<feature type="domain" description="G" evidence="1">
    <location>
        <begin position="374"/>
        <end position="426"/>
    </location>
</feature>
<dbReference type="PhylomeDB" id="D6X2C8"/>
<dbReference type="InterPro" id="IPR027417">
    <property type="entry name" value="P-loop_NTPase"/>
</dbReference>
<reference evidence="3 4" key="1">
    <citation type="journal article" date="2008" name="Nature">
        <title>The genome of the model beetle and pest Tribolium castaneum.</title>
        <authorList>
            <consortium name="Tribolium Genome Sequencing Consortium"/>
            <person name="Richards S."/>
            <person name="Gibbs R.A."/>
            <person name="Weinstock G.M."/>
            <person name="Brown S.J."/>
            <person name="Denell R."/>
            <person name="Beeman R.W."/>
            <person name="Gibbs R."/>
            <person name="Beeman R.W."/>
            <person name="Brown S.J."/>
            <person name="Bucher G."/>
            <person name="Friedrich M."/>
            <person name="Grimmelikhuijzen C.J."/>
            <person name="Klingler M."/>
            <person name="Lorenzen M."/>
            <person name="Richards S."/>
            <person name="Roth S."/>
            <person name="Schroder R."/>
            <person name="Tautz D."/>
            <person name="Zdobnov E.M."/>
            <person name="Muzny D."/>
            <person name="Gibbs R.A."/>
            <person name="Weinstock G.M."/>
            <person name="Attaway T."/>
            <person name="Bell S."/>
            <person name="Buhay C.J."/>
            <person name="Chandrabose M.N."/>
            <person name="Chavez D."/>
            <person name="Clerk-Blankenburg K.P."/>
            <person name="Cree A."/>
            <person name="Dao M."/>
            <person name="Davis C."/>
            <person name="Chacko J."/>
            <person name="Dinh H."/>
            <person name="Dugan-Rocha S."/>
            <person name="Fowler G."/>
            <person name="Garner T.T."/>
            <person name="Garnes J."/>
            <person name="Gnirke A."/>
            <person name="Hawes A."/>
            <person name="Hernandez J."/>
            <person name="Hines S."/>
            <person name="Holder M."/>
            <person name="Hume J."/>
            <person name="Jhangiani S.N."/>
            <person name="Joshi V."/>
            <person name="Khan Z.M."/>
            <person name="Jackson L."/>
            <person name="Kovar C."/>
            <person name="Kowis A."/>
            <person name="Lee S."/>
            <person name="Lewis L.R."/>
            <person name="Margolis J."/>
            <person name="Morgan M."/>
            <person name="Nazareth L.V."/>
            <person name="Nguyen N."/>
            <person name="Okwuonu G."/>
            <person name="Parker D."/>
            <person name="Richards S."/>
            <person name="Ruiz S.J."/>
            <person name="Santibanez J."/>
            <person name="Savard J."/>
            <person name="Scherer S.E."/>
            <person name="Schneider B."/>
            <person name="Sodergren E."/>
            <person name="Tautz D."/>
            <person name="Vattahil S."/>
            <person name="Villasana D."/>
            <person name="White C.S."/>
            <person name="Wright R."/>
            <person name="Park Y."/>
            <person name="Beeman R.W."/>
            <person name="Lord J."/>
            <person name="Oppert B."/>
            <person name="Lorenzen M."/>
            <person name="Brown S."/>
            <person name="Wang L."/>
            <person name="Savard J."/>
            <person name="Tautz D."/>
            <person name="Richards S."/>
            <person name="Weinstock G."/>
            <person name="Gibbs R.A."/>
            <person name="Liu Y."/>
            <person name="Worley K."/>
            <person name="Weinstock G."/>
            <person name="Elsik C.G."/>
            <person name="Reese J.T."/>
            <person name="Elhaik E."/>
            <person name="Landan G."/>
            <person name="Graur D."/>
            <person name="Arensburger P."/>
            <person name="Atkinson P."/>
            <person name="Beeman R.W."/>
            <person name="Beidler J."/>
            <person name="Brown S.J."/>
            <person name="Demuth J.P."/>
            <person name="Drury D.W."/>
            <person name="Du Y.Z."/>
            <person name="Fujiwara H."/>
            <person name="Lorenzen M."/>
            <person name="Maselli V."/>
            <person name="Osanai M."/>
            <person name="Park Y."/>
            <person name="Robertson H.M."/>
            <person name="Tu Z."/>
            <person name="Wang J.J."/>
            <person name="Wang S."/>
            <person name="Richards S."/>
            <person name="Song H."/>
            <person name="Zhang L."/>
            <person name="Sodergren E."/>
            <person name="Werner D."/>
            <person name="Stanke M."/>
            <person name="Morgenstern B."/>
            <person name="Solovyev V."/>
            <person name="Kosarev P."/>
            <person name="Brown G."/>
            <person name="Chen H.C."/>
            <person name="Ermolaeva O."/>
            <person name="Hlavina W."/>
            <person name="Kapustin Y."/>
            <person name="Kiryutin B."/>
            <person name="Kitts P."/>
            <person name="Maglott D."/>
            <person name="Pruitt K."/>
            <person name="Sapojnikov V."/>
            <person name="Souvorov A."/>
            <person name="Mackey A.J."/>
            <person name="Waterhouse R.M."/>
            <person name="Wyder S."/>
            <person name="Zdobnov E.M."/>
            <person name="Zdobnov E.M."/>
            <person name="Wyder S."/>
            <person name="Kriventseva E.V."/>
            <person name="Kadowaki T."/>
            <person name="Bork P."/>
            <person name="Aranda M."/>
            <person name="Bao R."/>
            <person name="Beermann A."/>
            <person name="Berns N."/>
            <person name="Bolognesi R."/>
            <person name="Bonneton F."/>
            <person name="Bopp D."/>
            <person name="Brown S.J."/>
            <person name="Bucher G."/>
            <person name="Butts T."/>
            <person name="Chaumot A."/>
            <person name="Denell R.E."/>
            <person name="Ferrier D.E."/>
            <person name="Friedrich M."/>
            <person name="Gordon C.M."/>
            <person name="Jindra M."/>
            <person name="Klingler M."/>
            <person name="Lan Q."/>
            <person name="Lattorff H.M."/>
            <person name="Laudet V."/>
            <person name="von Levetsow C."/>
            <person name="Liu Z."/>
            <person name="Lutz R."/>
            <person name="Lynch J.A."/>
            <person name="da Fonseca R.N."/>
            <person name="Posnien N."/>
            <person name="Reuter R."/>
            <person name="Roth S."/>
            <person name="Savard J."/>
            <person name="Schinko J.B."/>
            <person name="Schmitt C."/>
            <person name="Schoppmeier M."/>
            <person name="Schroder R."/>
            <person name="Shippy T.D."/>
            <person name="Simonnet F."/>
            <person name="Marques-Souza H."/>
            <person name="Tautz D."/>
            <person name="Tomoyasu Y."/>
            <person name="Trauner J."/>
            <person name="Van der Zee M."/>
            <person name="Vervoort M."/>
            <person name="Wittkopp N."/>
            <person name="Wimmer E.A."/>
            <person name="Yang X."/>
            <person name="Jones A.K."/>
            <person name="Sattelle D.B."/>
            <person name="Ebert P.R."/>
            <person name="Nelson D."/>
            <person name="Scott J.G."/>
            <person name="Beeman R.W."/>
            <person name="Muthukrishnan S."/>
            <person name="Kramer K.J."/>
            <person name="Arakane Y."/>
            <person name="Beeman R.W."/>
            <person name="Zhu Q."/>
            <person name="Hogenkamp D."/>
            <person name="Dixit R."/>
            <person name="Oppert B."/>
            <person name="Jiang H."/>
            <person name="Zou Z."/>
            <person name="Marshall J."/>
            <person name="Elpidina E."/>
            <person name="Vinokurov K."/>
            <person name="Oppert C."/>
            <person name="Zou Z."/>
            <person name="Evans J."/>
            <person name="Lu Z."/>
            <person name="Zhao P."/>
            <person name="Sumathipala N."/>
            <person name="Altincicek B."/>
            <person name="Vilcinskas A."/>
            <person name="Williams M."/>
            <person name="Hultmark D."/>
            <person name="Hetru C."/>
            <person name="Jiang H."/>
            <person name="Grimmelikhuijzen C.J."/>
            <person name="Hauser F."/>
            <person name="Cazzamali G."/>
            <person name="Williamson M."/>
            <person name="Park Y."/>
            <person name="Li B."/>
            <person name="Tanaka Y."/>
            <person name="Predel R."/>
            <person name="Neupert S."/>
            <person name="Schachtner J."/>
            <person name="Verleyen P."/>
            <person name="Raible F."/>
            <person name="Bork P."/>
            <person name="Friedrich M."/>
            <person name="Walden K.K."/>
            <person name="Robertson H.M."/>
            <person name="Angeli S."/>
            <person name="Foret S."/>
            <person name="Bucher G."/>
            <person name="Schuetz S."/>
            <person name="Maleszka R."/>
            <person name="Wimmer E.A."/>
            <person name="Beeman R.W."/>
            <person name="Lorenzen M."/>
            <person name="Tomoyasu Y."/>
            <person name="Miller S.C."/>
            <person name="Grossmann D."/>
            <person name="Bucher G."/>
        </authorList>
    </citation>
    <scope>NUCLEOTIDE SEQUENCE [LARGE SCALE GENOMIC DNA]</scope>
    <source>
        <strain evidence="3 4">Georgia GA2</strain>
    </source>
</reference>
<dbReference type="KEGG" id="tca:660315"/>
<reference evidence="3 4" key="2">
    <citation type="journal article" date="2010" name="Nucleic Acids Res.">
        <title>BeetleBase in 2010: revisions to provide comprehensive genomic information for Tribolium castaneum.</title>
        <authorList>
            <person name="Kim H.S."/>
            <person name="Murphy T."/>
            <person name="Xia J."/>
            <person name="Caragea D."/>
            <person name="Park Y."/>
            <person name="Beeman R.W."/>
            <person name="Lorenzen M.D."/>
            <person name="Butcher S."/>
            <person name="Manak J.R."/>
            <person name="Brown S.J."/>
        </authorList>
    </citation>
    <scope>GENOME REANNOTATION</scope>
    <source>
        <strain evidence="3 4">Georgia GA2</strain>
    </source>
</reference>
<dbReference type="GO" id="GO:0005525">
    <property type="term" value="F:GTP binding"/>
    <property type="evidence" value="ECO:0007669"/>
    <property type="project" value="InterPro"/>
</dbReference>
<name>D6X2C8_TRICA</name>
<dbReference type="FunCoup" id="D6X2C8">
    <property type="interactions" value="1149"/>
</dbReference>
<sequence>MFRLARIYNLKVPHVLGPFRQNSNFKSKLYAKTALIDSSDYTDQLIKQCAPKLIYNSVVERKVLKIERQQKAKRRQTEESVEPLPVSLKYVLDDIEVKSDDLPENRDNNNTKIINFPYNRAFSVEDVTVEEPTDRKPLDVASEANEEVRRRHEMQKEMSNWMADYDNYDDSSLDQETDLDVSEYKINYGTPDPSIAISNVPCGGCGALLHCKDTAIPGYIPSEIFKNSFLDGGATLEAIVCQRCHFLKHYNLALQVQVTPDDYPKVLASISRRGGLVVLMVDLLDFPCSIWPGIGEIFGYKTPLVVVGNKVDLLPQDSRNFLKRIKQTLLDYVKLQGFGSFDIKEVALISAKTGFGVEDLITRLSSLNRVKGDVYIVGCTNVGKSSLFNALIQSDYCKTQAIDLIQRATTSVWPGTTLNLLKFPIKRPAGYRQFLREKRLNLLHKIQVEESKLRKEQLRRTRDAKYASLIGHIGVTKNPSSEDREPSDLFAQGEATSGTLTMGVDDSLTHFAYSKWCFDTPGVVQPDQIIHLLTTEELLLTLPKELLVPRTLCLKPNSSLFIAGLARLDYVDGPTSIRFTVFASQELPLTVCAIEDAEEIYQKLLGTDLFRVPSGDSKRLSRWPSLELAKEFTVKGRSWYESSNDVVLSNAGWVAVTGKTELEYKLQAWTPEKRGVYIRDCLLPHAVGLSGKRIKHSVAYNKFRFYLKD</sequence>
<dbReference type="OMA" id="LGCTNVG"/>
<dbReference type="CDD" id="cd01855">
    <property type="entry name" value="YqeH"/>
    <property type="match status" value="1"/>
</dbReference>